<dbReference type="AlphaFoldDB" id="A0A6M1SNG6"/>
<feature type="region of interest" description="Disordered" evidence="1">
    <location>
        <begin position="43"/>
        <end position="62"/>
    </location>
</feature>
<keyword evidence="3" id="KW-1185">Reference proteome</keyword>
<comment type="caution">
    <text evidence="2">The sequence shown here is derived from an EMBL/GenBank/DDBJ whole genome shotgun (WGS) entry which is preliminary data.</text>
</comment>
<protein>
    <submittedName>
        <fullName evidence="2">Uncharacterized protein</fullName>
    </submittedName>
</protein>
<accession>A0A6M1SNG6</accession>
<proteinExistence type="predicted"/>
<dbReference type="EMBL" id="JAALFG010000003">
    <property type="protein sequence ID" value="NGP18670.1"/>
    <property type="molecule type" value="Genomic_DNA"/>
</dbReference>
<reference evidence="2 3" key="2">
    <citation type="submission" date="2020-03" db="EMBL/GenBank/DDBJ databases">
        <title>Devosia chinhatensis sp. nov., isolated from a hexachlorocyclohexane (HCH) dump site in India.</title>
        <authorList>
            <person name="Kumar M."/>
            <person name="Lal R."/>
        </authorList>
    </citation>
    <scope>NUCLEOTIDE SEQUENCE [LARGE SCALE GENOMIC DNA]</scope>
    <source>
        <strain evidence="2 3">H239</strain>
    </source>
</reference>
<evidence type="ECO:0000256" key="1">
    <source>
        <dbReference type="SAM" id="MobiDB-lite"/>
    </source>
</evidence>
<dbReference type="RefSeq" id="WP_164534924.1">
    <property type="nucleotide sequence ID" value="NZ_JAALFG010000003.1"/>
</dbReference>
<sequence length="62" mass="6454">MAMEAILGTLLQFDGHKKSAEAGASFTGGAQILIFTGVRYERGAPPPPAAGVAAKGRKRKRV</sequence>
<evidence type="ECO:0000313" key="3">
    <source>
        <dbReference type="Proteomes" id="UP000474802"/>
    </source>
</evidence>
<evidence type="ECO:0000313" key="2">
    <source>
        <dbReference type="EMBL" id="NGP18670.1"/>
    </source>
</evidence>
<organism evidence="2 3">
    <name type="scientific">Devosia aurantiaca</name>
    <dbReference type="NCBI Taxonomy" id="2714858"/>
    <lineage>
        <taxon>Bacteria</taxon>
        <taxon>Pseudomonadati</taxon>
        <taxon>Pseudomonadota</taxon>
        <taxon>Alphaproteobacteria</taxon>
        <taxon>Hyphomicrobiales</taxon>
        <taxon>Devosiaceae</taxon>
        <taxon>Devosia</taxon>
    </lineage>
</organism>
<dbReference type="Proteomes" id="UP000474802">
    <property type="component" value="Unassembled WGS sequence"/>
</dbReference>
<name>A0A6M1SNG6_9HYPH</name>
<reference evidence="2 3" key="1">
    <citation type="submission" date="2020-02" db="EMBL/GenBank/DDBJ databases">
        <authorList>
            <person name="Khan S.A."/>
            <person name="Jeon C.O."/>
            <person name="Chun B.H."/>
        </authorList>
    </citation>
    <scope>NUCLEOTIDE SEQUENCE [LARGE SCALE GENOMIC DNA]</scope>
    <source>
        <strain evidence="2 3">H239</strain>
    </source>
</reference>
<gene>
    <name evidence="2" type="ORF">G5575_14315</name>
</gene>